<dbReference type="InterPro" id="IPR003594">
    <property type="entry name" value="HATPase_dom"/>
</dbReference>
<dbReference type="InterPro" id="IPR038318">
    <property type="entry name" value="KdpD_sf"/>
</dbReference>
<dbReference type="Pfam" id="PF13493">
    <property type="entry name" value="DUF4118"/>
    <property type="match status" value="1"/>
</dbReference>
<dbReference type="InterPro" id="IPR005467">
    <property type="entry name" value="His_kinase_dom"/>
</dbReference>
<sequence>MRKCAYHCVKIFESDYLADMKKLEYVLFLGMTDEKRSQRYILDALIGLLLAIIVTVLIYIARLYPLIPNISFLYLLVVLGLATVRGLYAAVIASLVSFISFDFFLVPPVFTFSVSKYEEWLALFIFLVTAFITGQLASALRQRAEQALMRERESRALYDLVNATTNETHLDQQLDIVAHAILNNFATSGVRDCALLLPDEHGRITLRASAVRSKDALALSSDELRTAESVLRNGRIVDFHGEPGSDLKSPYRLSRVVNGEKHKQRYTRLVPLHQGQRVVGVLRLLMADGGRRFPIERALIDESTDLNHQATFFWTFLDQAAAMIERANLQREALQIELLQRTDVLRSALLSSVSHDLRTPLSSIKAAASSLLQEDVDWDEEARKSFAVAIEREADRLNRLVGNILDMSRIEGGALKAEKEWYPLDELIHDVLGHMKDVLQGRDIVLQIPDDLPPVQLDYLQIDQVLTNLIENAIRYTMPNSPLEITVEVVDHQIMVSIADHGTGIPPYDLERIFDKFYRVSGAKRKATSVMGTGLGLAVCRGLIEAHGGHIWAANRPEGGAIFRFTLPLEKIKDAL</sequence>
<dbReference type="GO" id="GO:0000155">
    <property type="term" value="F:phosphorelay sensor kinase activity"/>
    <property type="evidence" value="ECO:0007669"/>
    <property type="project" value="InterPro"/>
</dbReference>
<evidence type="ECO:0000259" key="14">
    <source>
        <dbReference type="PROSITE" id="PS50109"/>
    </source>
</evidence>
<protein>
    <recommendedName>
        <fullName evidence="3">histidine kinase</fullName>
        <ecNumber evidence="3">2.7.13.3</ecNumber>
    </recommendedName>
</protein>
<reference evidence="15 16" key="1">
    <citation type="submission" date="2019-01" db="EMBL/GenBank/DDBJ databases">
        <title>Draft genome sequence of Dictyobacter sp. Uno17.</title>
        <authorList>
            <person name="Wang C.M."/>
            <person name="Zheng Y."/>
            <person name="Sakai Y."/>
            <person name="Abe K."/>
            <person name="Yokota A."/>
            <person name="Yabe S."/>
        </authorList>
    </citation>
    <scope>NUCLEOTIDE SEQUENCE [LARGE SCALE GENOMIC DNA]</scope>
    <source>
        <strain evidence="15 16">Uno17</strain>
    </source>
</reference>
<name>A0A5A5TI30_9CHLR</name>
<dbReference type="InterPro" id="IPR004358">
    <property type="entry name" value="Sig_transdc_His_kin-like_C"/>
</dbReference>
<dbReference type="CDD" id="cd00082">
    <property type="entry name" value="HisKA"/>
    <property type="match status" value="1"/>
</dbReference>
<evidence type="ECO:0000256" key="7">
    <source>
        <dbReference type="ARBA" id="ARBA00022741"/>
    </source>
</evidence>
<dbReference type="EMBL" id="BIXY01000092">
    <property type="protein sequence ID" value="GCF11047.1"/>
    <property type="molecule type" value="Genomic_DNA"/>
</dbReference>
<dbReference type="Gene3D" id="1.10.287.130">
    <property type="match status" value="1"/>
</dbReference>
<comment type="subcellular location">
    <subcellularLocation>
        <location evidence="2">Membrane</location>
        <topology evidence="2">Multi-pass membrane protein</topology>
    </subcellularLocation>
</comment>
<keyword evidence="10 13" id="KW-1133">Transmembrane helix</keyword>
<dbReference type="PANTHER" id="PTHR45569:SF1">
    <property type="entry name" value="SENSOR PROTEIN KDPD"/>
    <property type="match status" value="1"/>
</dbReference>
<evidence type="ECO:0000256" key="1">
    <source>
        <dbReference type="ARBA" id="ARBA00000085"/>
    </source>
</evidence>
<dbReference type="GO" id="GO:0005886">
    <property type="term" value="C:plasma membrane"/>
    <property type="evidence" value="ECO:0007669"/>
    <property type="project" value="TreeGrafter"/>
</dbReference>
<evidence type="ECO:0000256" key="12">
    <source>
        <dbReference type="ARBA" id="ARBA00023136"/>
    </source>
</evidence>
<keyword evidence="7" id="KW-0547">Nucleotide-binding</keyword>
<feature type="transmembrane region" description="Helical" evidence="13">
    <location>
        <begin position="120"/>
        <end position="140"/>
    </location>
</feature>
<proteinExistence type="predicted"/>
<keyword evidence="8" id="KW-0418">Kinase</keyword>
<dbReference type="InterPro" id="IPR025201">
    <property type="entry name" value="KdpD_TM"/>
</dbReference>
<dbReference type="Gene3D" id="3.30.565.10">
    <property type="entry name" value="Histidine kinase-like ATPase, C-terminal domain"/>
    <property type="match status" value="1"/>
</dbReference>
<dbReference type="Proteomes" id="UP000322530">
    <property type="component" value="Unassembled WGS sequence"/>
</dbReference>
<dbReference type="PRINTS" id="PR00344">
    <property type="entry name" value="BCTRLSENSOR"/>
</dbReference>
<keyword evidence="9" id="KW-0067">ATP-binding</keyword>
<evidence type="ECO:0000313" key="16">
    <source>
        <dbReference type="Proteomes" id="UP000322530"/>
    </source>
</evidence>
<evidence type="ECO:0000256" key="8">
    <source>
        <dbReference type="ARBA" id="ARBA00022777"/>
    </source>
</evidence>
<dbReference type="SUPFAM" id="SSF55781">
    <property type="entry name" value="GAF domain-like"/>
    <property type="match status" value="1"/>
</dbReference>
<evidence type="ECO:0000256" key="13">
    <source>
        <dbReference type="SAM" id="Phobius"/>
    </source>
</evidence>
<dbReference type="Pfam" id="PF02518">
    <property type="entry name" value="HATPase_c"/>
    <property type="match status" value="1"/>
</dbReference>
<gene>
    <name evidence="15" type="ORF">KDI_46110</name>
</gene>
<dbReference type="SUPFAM" id="SSF47384">
    <property type="entry name" value="Homodimeric domain of signal transducing histidine kinase"/>
    <property type="match status" value="1"/>
</dbReference>
<evidence type="ECO:0000313" key="15">
    <source>
        <dbReference type="EMBL" id="GCF11047.1"/>
    </source>
</evidence>
<comment type="caution">
    <text evidence="15">The sequence shown here is derived from an EMBL/GenBank/DDBJ whole genome shotgun (WGS) entry which is preliminary data.</text>
</comment>
<evidence type="ECO:0000256" key="11">
    <source>
        <dbReference type="ARBA" id="ARBA00023012"/>
    </source>
</evidence>
<dbReference type="SMART" id="SM00387">
    <property type="entry name" value="HATPase_c"/>
    <property type="match status" value="1"/>
</dbReference>
<evidence type="ECO:0000256" key="4">
    <source>
        <dbReference type="ARBA" id="ARBA00022553"/>
    </source>
</evidence>
<evidence type="ECO:0000256" key="10">
    <source>
        <dbReference type="ARBA" id="ARBA00022989"/>
    </source>
</evidence>
<dbReference type="Gene3D" id="1.20.120.620">
    <property type="entry name" value="Backbone structure of the membrane domain of e. Coli histidine kinase receptor kdpd"/>
    <property type="match status" value="1"/>
</dbReference>
<dbReference type="InterPro" id="IPR029016">
    <property type="entry name" value="GAF-like_dom_sf"/>
</dbReference>
<keyword evidence="11" id="KW-0902">Two-component regulatory system</keyword>
<keyword evidence="12 13" id="KW-0472">Membrane</keyword>
<feature type="domain" description="Histidine kinase" evidence="14">
    <location>
        <begin position="352"/>
        <end position="571"/>
    </location>
</feature>
<dbReference type="AlphaFoldDB" id="A0A5A5TI30"/>
<keyword evidence="6 13" id="KW-0812">Transmembrane</keyword>
<evidence type="ECO:0000256" key="2">
    <source>
        <dbReference type="ARBA" id="ARBA00004141"/>
    </source>
</evidence>
<dbReference type="EC" id="2.7.13.3" evidence="3"/>
<dbReference type="GO" id="GO:0042802">
    <property type="term" value="F:identical protein binding"/>
    <property type="evidence" value="ECO:0007669"/>
    <property type="project" value="UniProtKB-ARBA"/>
</dbReference>
<dbReference type="PROSITE" id="PS50109">
    <property type="entry name" value="HIS_KIN"/>
    <property type="match status" value="1"/>
</dbReference>
<keyword evidence="4" id="KW-0597">Phosphoprotein</keyword>
<dbReference type="InterPro" id="IPR052023">
    <property type="entry name" value="Histidine_kinase_KdpD"/>
</dbReference>
<dbReference type="SUPFAM" id="SSF55874">
    <property type="entry name" value="ATPase domain of HSP90 chaperone/DNA topoisomerase II/histidine kinase"/>
    <property type="match status" value="1"/>
</dbReference>
<keyword evidence="5" id="KW-0808">Transferase</keyword>
<dbReference type="GO" id="GO:0005524">
    <property type="term" value="F:ATP binding"/>
    <property type="evidence" value="ECO:0007669"/>
    <property type="project" value="UniProtKB-KW"/>
</dbReference>
<evidence type="ECO:0000256" key="6">
    <source>
        <dbReference type="ARBA" id="ARBA00022692"/>
    </source>
</evidence>
<organism evidence="15 16">
    <name type="scientific">Dictyobacter arantiisoli</name>
    <dbReference type="NCBI Taxonomy" id="2014874"/>
    <lineage>
        <taxon>Bacteria</taxon>
        <taxon>Bacillati</taxon>
        <taxon>Chloroflexota</taxon>
        <taxon>Ktedonobacteria</taxon>
        <taxon>Ktedonobacterales</taxon>
        <taxon>Dictyobacteraceae</taxon>
        <taxon>Dictyobacter</taxon>
    </lineage>
</organism>
<dbReference type="Gene3D" id="3.30.450.40">
    <property type="match status" value="1"/>
</dbReference>
<feature type="transmembrane region" description="Helical" evidence="13">
    <location>
        <begin position="40"/>
        <end position="60"/>
    </location>
</feature>
<dbReference type="InterPro" id="IPR036890">
    <property type="entry name" value="HATPase_C_sf"/>
</dbReference>
<comment type="catalytic activity">
    <reaction evidence="1">
        <text>ATP + protein L-histidine = ADP + protein N-phospho-L-histidine.</text>
        <dbReference type="EC" id="2.7.13.3"/>
    </reaction>
</comment>
<evidence type="ECO:0000256" key="3">
    <source>
        <dbReference type="ARBA" id="ARBA00012438"/>
    </source>
</evidence>
<evidence type="ECO:0000256" key="9">
    <source>
        <dbReference type="ARBA" id="ARBA00022840"/>
    </source>
</evidence>
<keyword evidence="16" id="KW-1185">Reference proteome</keyword>
<accession>A0A5A5TI30</accession>
<dbReference type="PANTHER" id="PTHR45569">
    <property type="entry name" value="SENSOR PROTEIN KDPD"/>
    <property type="match status" value="1"/>
</dbReference>
<dbReference type="Pfam" id="PF00512">
    <property type="entry name" value="HisKA"/>
    <property type="match status" value="1"/>
</dbReference>
<dbReference type="InterPro" id="IPR003661">
    <property type="entry name" value="HisK_dim/P_dom"/>
</dbReference>
<dbReference type="CDD" id="cd00075">
    <property type="entry name" value="HATPase"/>
    <property type="match status" value="1"/>
</dbReference>
<dbReference type="FunFam" id="3.30.565.10:FF:000042">
    <property type="entry name" value="Two-component sensor histidine kinase KdpD"/>
    <property type="match status" value="1"/>
</dbReference>
<dbReference type="SMART" id="SM00388">
    <property type="entry name" value="HisKA"/>
    <property type="match status" value="1"/>
</dbReference>
<dbReference type="InterPro" id="IPR036097">
    <property type="entry name" value="HisK_dim/P_sf"/>
</dbReference>
<evidence type="ECO:0000256" key="5">
    <source>
        <dbReference type="ARBA" id="ARBA00022679"/>
    </source>
</evidence>